<dbReference type="AlphaFoldDB" id="A0A1G2T1V2"/>
<name>A0A1G2T1V2_9BACT</name>
<dbReference type="InterPro" id="IPR036515">
    <property type="entry name" value="Transposase_17_sf"/>
</dbReference>
<comment type="caution">
    <text evidence="2">The sequence shown here is derived from an EMBL/GenBank/DDBJ whole genome shotgun (WGS) entry which is preliminary data.</text>
</comment>
<evidence type="ECO:0000313" key="2">
    <source>
        <dbReference type="EMBL" id="OHA90611.1"/>
    </source>
</evidence>
<evidence type="ECO:0000259" key="1">
    <source>
        <dbReference type="SMART" id="SM01321"/>
    </source>
</evidence>
<reference evidence="2 3" key="1">
    <citation type="journal article" date="2016" name="Nat. Commun.">
        <title>Thousands of microbial genomes shed light on interconnected biogeochemical processes in an aquifer system.</title>
        <authorList>
            <person name="Anantharaman K."/>
            <person name="Brown C.T."/>
            <person name="Hug L.A."/>
            <person name="Sharon I."/>
            <person name="Castelle C.J."/>
            <person name="Probst A.J."/>
            <person name="Thomas B.C."/>
            <person name="Singh A."/>
            <person name="Wilkins M.J."/>
            <person name="Karaoz U."/>
            <person name="Brodie E.L."/>
            <person name="Williams K.H."/>
            <person name="Hubbard S.S."/>
            <person name="Banfield J.F."/>
        </authorList>
    </citation>
    <scope>NUCLEOTIDE SEQUENCE [LARGE SCALE GENOMIC DNA]</scope>
</reference>
<dbReference type="Pfam" id="PF01797">
    <property type="entry name" value="Y1_Tnp"/>
    <property type="match status" value="1"/>
</dbReference>
<dbReference type="SUPFAM" id="SSF143422">
    <property type="entry name" value="Transposase IS200-like"/>
    <property type="match status" value="1"/>
</dbReference>
<dbReference type="Gene3D" id="3.30.70.1290">
    <property type="entry name" value="Transposase IS200-like"/>
    <property type="match status" value="1"/>
</dbReference>
<feature type="domain" description="Transposase IS200-like" evidence="1">
    <location>
        <begin position="7"/>
        <end position="141"/>
    </location>
</feature>
<proteinExistence type="predicted"/>
<dbReference type="EMBL" id="MHVH01000003">
    <property type="protein sequence ID" value="OHA90611.1"/>
    <property type="molecule type" value="Genomic_DNA"/>
</dbReference>
<dbReference type="PANTHER" id="PTHR34322">
    <property type="entry name" value="TRANSPOSASE, Y1_TNP DOMAIN-CONTAINING"/>
    <property type="match status" value="1"/>
</dbReference>
<dbReference type="Proteomes" id="UP000178107">
    <property type="component" value="Unassembled WGS sequence"/>
</dbReference>
<evidence type="ECO:0000313" key="3">
    <source>
        <dbReference type="Proteomes" id="UP000178107"/>
    </source>
</evidence>
<dbReference type="GO" id="GO:0003677">
    <property type="term" value="F:DNA binding"/>
    <property type="evidence" value="ECO:0007669"/>
    <property type="project" value="InterPro"/>
</dbReference>
<dbReference type="SMART" id="SM01321">
    <property type="entry name" value="Y1_Tnp"/>
    <property type="match status" value="1"/>
</dbReference>
<dbReference type="GO" id="GO:0004803">
    <property type="term" value="F:transposase activity"/>
    <property type="evidence" value="ECO:0007669"/>
    <property type="project" value="InterPro"/>
</dbReference>
<protein>
    <recommendedName>
        <fullName evidence="1">Transposase IS200-like domain-containing protein</fullName>
    </recommendedName>
</protein>
<gene>
    <name evidence="2" type="ORF">A2838_02730</name>
</gene>
<sequence length="206" mass="24311">MRDAPLVEGEYYHLYNRGVDKRSIFQDRTDLARFLQSIDEFNCIDPIGSIFMNSFNKDRKSKGKLIEIICYCLNPNHYHFVVKQLVENGISEFMKRLSGGYTQYFNNRYGRNGALFQGKFKSKRIDTDEYLLHVSVYVNLNNRFKGKPHLISESSWNEYLGRGGICLCKPDIILDRFKNSKEYEKFALSSLKDILRRKELEKELEF</sequence>
<accession>A0A1G2T1V2</accession>
<dbReference type="GO" id="GO:0006313">
    <property type="term" value="P:DNA transposition"/>
    <property type="evidence" value="ECO:0007669"/>
    <property type="project" value="InterPro"/>
</dbReference>
<dbReference type="InterPro" id="IPR002686">
    <property type="entry name" value="Transposase_17"/>
</dbReference>
<organism evidence="2 3">
    <name type="scientific">Candidatus Zambryskibacteria bacterium RIFCSPHIGHO2_01_FULL_46_25</name>
    <dbReference type="NCBI Taxonomy" id="1802738"/>
    <lineage>
        <taxon>Bacteria</taxon>
        <taxon>Candidatus Zambryskiibacteriota</taxon>
    </lineage>
</organism>
<dbReference type="PANTHER" id="PTHR34322:SF2">
    <property type="entry name" value="TRANSPOSASE IS200-LIKE DOMAIN-CONTAINING PROTEIN"/>
    <property type="match status" value="1"/>
</dbReference>